<dbReference type="Gene3D" id="1.20.5.1700">
    <property type="match status" value="1"/>
</dbReference>
<accession>A0ABP0HB05</accession>
<reference evidence="1 2" key="1">
    <citation type="submission" date="2024-02" db="EMBL/GenBank/DDBJ databases">
        <authorList>
            <person name="Chen Y."/>
            <person name="Shah S."/>
            <person name="Dougan E. K."/>
            <person name="Thang M."/>
            <person name="Chan C."/>
        </authorList>
    </citation>
    <scope>NUCLEOTIDE SEQUENCE [LARGE SCALE GENOMIC DNA]</scope>
</reference>
<gene>
    <name evidence="1" type="ORF">SCF082_LOCUS822</name>
</gene>
<dbReference type="InterPro" id="IPR019734">
    <property type="entry name" value="TPR_rpt"/>
</dbReference>
<evidence type="ECO:0000313" key="1">
    <source>
        <dbReference type="EMBL" id="CAK8987062.1"/>
    </source>
</evidence>
<protein>
    <submittedName>
        <fullName evidence="1">WD repeat-containing protein</fullName>
    </submittedName>
</protein>
<proteinExistence type="predicted"/>
<dbReference type="SMART" id="SM00028">
    <property type="entry name" value="TPR"/>
    <property type="match status" value="4"/>
</dbReference>
<dbReference type="EMBL" id="CAXAMM010000336">
    <property type="protein sequence ID" value="CAK8987062.1"/>
    <property type="molecule type" value="Genomic_DNA"/>
</dbReference>
<organism evidence="1 2">
    <name type="scientific">Durusdinium trenchii</name>
    <dbReference type="NCBI Taxonomy" id="1381693"/>
    <lineage>
        <taxon>Eukaryota</taxon>
        <taxon>Sar</taxon>
        <taxon>Alveolata</taxon>
        <taxon>Dinophyceae</taxon>
        <taxon>Suessiales</taxon>
        <taxon>Symbiodiniaceae</taxon>
        <taxon>Durusdinium</taxon>
    </lineage>
</organism>
<dbReference type="Gene3D" id="1.25.40.10">
    <property type="entry name" value="Tetratricopeptide repeat domain"/>
    <property type="match status" value="2"/>
</dbReference>
<dbReference type="SUPFAM" id="SSF48452">
    <property type="entry name" value="TPR-like"/>
    <property type="match status" value="1"/>
</dbReference>
<evidence type="ECO:0000313" key="2">
    <source>
        <dbReference type="Proteomes" id="UP001642464"/>
    </source>
</evidence>
<dbReference type="Proteomes" id="UP001642464">
    <property type="component" value="Unassembled WGS sequence"/>
</dbReference>
<dbReference type="InterPro" id="IPR011990">
    <property type="entry name" value="TPR-like_helical_dom_sf"/>
</dbReference>
<comment type="caution">
    <text evidence="1">The sequence shown here is derived from an EMBL/GenBank/DDBJ whole genome shotgun (WGS) entry which is preliminary data.</text>
</comment>
<name>A0ABP0HB05_9DINO</name>
<sequence length="627" mass="70321">MGRWIHTVHGLTVSGDAPEEVALLEGLASAAAGDYRGAIRNYDLALESNDMEVRGAAMFRKGQALGSLQDVRGAMQCFSEVRRMAQQTSSVHLRMQVLREEGYAARSLRTGKRKMEESCRLAERLEDQQSLAVCISGLAVIQNRLGNIAASLNHFREAERIDETFGNDRGRVYNLNGAAVGYRNLHQYAEASTAWQTALALAENLNMKPMIMKILCNLQNLYALNLADIAAAQQWRRRCVESLQALGREPWGPECPICLQNLDNGEKAPLTTVMPQEFDLQRLADRLGKELDRTVGQLESVERVVRNSNNEKRELQAQLSETIASYTEAIEKLHQQLTPSKGGPAAALQLQIHDGRALNSRLQLEAQELRHQVEEEKAAGDDGPAAQKRARAIDAFKSEIAKLRAQINALAGNAEMHSQRDMTRADELRRLRSDVSSLNREKEALEQSVAQADKEKEDLIENFLYTKGCLDKLQIACINSPACSPEHEREVAQLRDTYNQVVDERNRLMVRVEAMDKDREKQKQIRESALEKVSQANARLLEERDRLEKEKARVSAMYQQTVGMLAHSAAKAEADEESNVAAFESLKAKVVKMRDLLQKKEEENDSLRVRLRRLARPECKAPGLAPP</sequence>
<keyword evidence="2" id="KW-1185">Reference proteome</keyword>